<feature type="chain" id="PRO_5036400121" evidence="1">
    <location>
        <begin position="22"/>
        <end position="92"/>
    </location>
</feature>
<evidence type="ECO:0000256" key="1">
    <source>
        <dbReference type="SAM" id="SignalP"/>
    </source>
</evidence>
<dbReference type="Proteomes" id="UP000659654">
    <property type="component" value="Unassembled WGS sequence"/>
</dbReference>
<name>A0A7I8XLS9_BURXY</name>
<comment type="caution">
    <text evidence="2">The sequence shown here is derived from an EMBL/GenBank/DDBJ whole genome shotgun (WGS) entry which is preliminary data.</text>
</comment>
<gene>
    <name evidence="2" type="ORF">BXYJ_LOCUS2825</name>
</gene>
<dbReference type="AlphaFoldDB" id="A0A7I8XLS9"/>
<reference evidence="2" key="1">
    <citation type="submission" date="2020-09" db="EMBL/GenBank/DDBJ databases">
        <authorList>
            <person name="Kikuchi T."/>
        </authorList>
    </citation>
    <scope>NUCLEOTIDE SEQUENCE</scope>
    <source>
        <strain evidence="2">Ka4C1</strain>
    </source>
</reference>
<dbReference type="Proteomes" id="UP000582659">
    <property type="component" value="Unassembled WGS sequence"/>
</dbReference>
<evidence type="ECO:0000313" key="2">
    <source>
        <dbReference type="EMBL" id="CAD5212248.1"/>
    </source>
</evidence>
<dbReference type="EMBL" id="CAJFDI010000001">
    <property type="protein sequence ID" value="CAD5212248.1"/>
    <property type="molecule type" value="Genomic_DNA"/>
</dbReference>
<dbReference type="EMBL" id="CAJFCV020000001">
    <property type="protein sequence ID" value="CAG9090093.1"/>
    <property type="molecule type" value="Genomic_DNA"/>
</dbReference>
<evidence type="ECO:0000313" key="3">
    <source>
        <dbReference type="Proteomes" id="UP000659654"/>
    </source>
</evidence>
<accession>A0A7I8XLS9</accession>
<feature type="signal peptide" evidence="1">
    <location>
        <begin position="1"/>
        <end position="21"/>
    </location>
</feature>
<keyword evidence="3" id="KW-1185">Reference proteome</keyword>
<keyword evidence="1" id="KW-0732">Signal</keyword>
<proteinExistence type="predicted"/>
<organism evidence="2 3">
    <name type="scientific">Bursaphelenchus xylophilus</name>
    <name type="common">Pinewood nematode worm</name>
    <name type="synonym">Aphelenchoides xylophilus</name>
    <dbReference type="NCBI Taxonomy" id="6326"/>
    <lineage>
        <taxon>Eukaryota</taxon>
        <taxon>Metazoa</taxon>
        <taxon>Ecdysozoa</taxon>
        <taxon>Nematoda</taxon>
        <taxon>Chromadorea</taxon>
        <taxon>Rhabditida</taxon>
        <taxon>Tylenchina</taxon>
        <taxon>Tylenchomorpha</taxon>
        <taxon>Aphelenchoidea</taxon>
        <taxon>Aphelenchoididae</taxon>
        <taxon>Bursaphelenchus</taxon>
    </lineage>
</organism>
<sequence length="92" mass="10745">MSRNVHRHTLLFLLLLSGVAATATKLCALQPWMLHCRNRVYFVAYDHAQPGTPGFHAKLAPMLRLRRSEHAQTADKKAEKYDFIRFGRRKRR</sequence>
<protein>
    <submittedName>
        <fullName evidence="2">(pine wood nematode) hypothetical protein</fullName>
    </submittedName>
</protein>